<accession>A0A6C0ULM1</accession>
<evidence type="ECO:0000313" key="1">
    <source>
        <dbReference type="EMBL" id="QIB76100.1"/>
    </source>
</evidence>
<gene>
    <name evidence="1" type="ORF">G3I44_18590</name>
</gene>
<proteinExistence type="predicted"/>
<evidence type="ECO:0000313" key="2">
    <source>
        <dbReference type="Proteomes" id="UP000465846"/>
    </source>
</evidence>
<dbReference type="Proteomes" id="UP000465846">
    <property type="component" value="Chromosome"/>
</dbReference>
<dbReference type="GeneID" id="44081453"/>
<dbReference type="AlphaFoldDB" id="A0A6C0ULM1"/>
<name>A0A6C0ULM1_9EURY</name>
<protein>
    <submittedName>
        <fullName evidence="1">Uncharacterized protein</fullName>
    </submittedName>
</protein>
<dbReference type="RefSeq" id="WP_163487799.1">
    <property type="nucleotide sequence ID" value="NZ_CP048739.1"/>
</dbReference>
<sequence length="176" mass="18433">MSSTVVGVTPNDGWNGPLSAVGAVGCDVSLVVTVVPLGRWVGSRSAAVRLGPVRGFDSRPAAIPRVRVVARTGVSTSGPGIVDAVTRGEVVEADRSCDPDSERCVVDSVLFGLSVVVDARTADSGERFEVVVAGVHSADRCPFDFWVFAERLTDVSWAAVVSTVGDCDESVRGMRR</sequence>
<reference evidence="1 2" key="1">
    <citation type="submission" date="2020-02" db="EMBL/GenBank/DDBJ databases">
        <title>Whole genome sequence of Halogeometricum borinquense strain wsp4.</title>
        <authorList>
            <person name="Verma D.K."/>
            <person name="Gopal K."/>
            <person name="Prasad E.S."/>
        </authorList>
    </citation>
    <scope>NUCLEOTIDE SEQUENCE [LARGE SCALE GENOMIC DNA]</scope>
    <source>
        <strain evidence="2">wsp4</strain>
    </source>
</reference>
<dbReference type="EMBL" id="CP048739">
    <property type="protein sequence ID" value="QIB76100.1"/>
    <property type="molecule type" value="Genomic_DNA"/>
</dbReference>
<organism evidence="1 2">
    <name type="scientific">Halogeometricum borinquense</name>
    <dbReference type="NCBI Taxonomy" id="60847"/>
    <lineage>
        <taxon>Archaea</taxon>
        <taxon>Methanobacteriati</taxon>
        <taxon>Methanobacteriota</taxon>
        <taxon>Stenosarchaea group</taxon>
        <taxon>Halobacteria</taxon>
        <taxon>Halobacteriales</taxon>
        <taxon>Haloferacaceae</taxon>
        <taxon>Halogeometricum</taxon>
    </lineage>
</organism>